<keyword evidence="13" id="KW-1185">Reference proteome</keyword>
<dbReference type="InterPro" id="IPR011335">
    <property type="entry name" value="Restrct_endonuc-II-like"/>
</dbReference>
<reference evidence="13" key="1">
    <citation type="journal article" date="2018" name="Front. Microbiol.">
        <title>Genome-Based Analysis Reveals the Taxonomy and Diversity of the Family Idiomarinaceae.</title>
        <authorList>
            <person name="Liu Y."/>
            <person name="Lai Q."/>
            <person name="Shao Z."/>
        </authorList>
    </citation>
    <scope>NUCLEOTIDE SEQUENCE [LARGE SCALE GENOMIC DNA]</scope>
    <source>
        <strain evidence="13">908033</strain>
    </source>
</reference>
<dbReference type="Pfam" id="PF04257">
    <property type="entry name" value="Exonuc_V_gamma"/>
    <property type="match status" value="1"/>
</dbReference>
<proteinExistence type="inferred from homology"/>
<dbReference type="PANTHER" id="PTHR30591:SF1">
    <property type="entry name" value="RECBCD ENZYME SUBUNIT RECC"/>
    <property type="match status" value="1"/>
</dbReference>
<comment type="caution">
    <text evidence="12">The sequence shown here is derived from an EMBL/GenBank/DDBJ whole genome shotgun (WGS) entry which is preliminary data.</text>
</comment>
<keyword evidence="2 10" id="KW-0547">Nucleotide-binding</keyword>
<dbReference type="GO" id="GO:0008854">
    <property type="term" value="F:exodeoxyribonuclease V activity"/>
    <property type="evidence" value="ECO:0007669"/>
    <property type="project" value="InterPro"/>
</dbReference>
<comment type="subunit">
    <text evidence="10">Heterotrimer of RecB, RecC and RecD. All subunits contribute to DNA-binding.</text>
</comment>
<evidence type="ECO:0000256" key="3">
    <source>
        <dbReference type="ARBA" id="ARBA00022763"/>
    </source>
</evidence>
<dbReference type="PIRSF" id="PIRSF000980">
    <property type="entry name" value="RecC"/>
    <property type="match status" value="1"/>
</dbReference>
<dbReference type="Gene3D" id="1.10.486.10">
    <property type="entry name" value="PCRA, domain 4"/>
    <property type="match status" value="1"/>
</dbReference>
<dbReference type="GO" id="GO:0000724">
    <property type="term" value="P:double-strand break repair via homologous recombination"/>
    <property type="evidence" value="ECO:0007669"/>
    <property type="project" value="UniProtKB-UniRule"/>
</dbReference>
<dbReference type="Proteomes" id="UP000286985">
    <property type="component" value="Unassembled WGS sequence"/>
</dbReference>
<evidence type="ECO:0000256" key="2">
    <source>
        <dbReference type="ARBA" id="ARBA00022741"/>
    </source>
</evidence>
<dbReference type="InterPro" id="IPR006697">
    <property type="entry name" value="RecC"/>
</dbReference>
<evidence type="ECO:0000256" key="10">
    <source>
        <dbReference type="HAMAP-Rule" id="MF_01486"/>
    </source>
</evidence>
<dbReference type="NCBIfam" id="TIGR01450">
    <property type="entry name" value="recC"/>
    <property type="match status" value="1"/>
</dbReference>
<dbReference type="AlphaFoldDB" id="A0A432XIW6"/>
<dbReference type="Gene3D" id="3.40.50.300">
    <property type="entry name" value="P-loop containing nucleotide triphosphate hydrolases"/>
    <property type="match status" value="2"/>
</dbReference>
<dbReference type="Gene3D" id="1.10.10.160">
    <property type="match status" value="1"/>
</dbReference>
<dbReference type="Gene3D" id="1.10.10.990">
    <property type="match status" value="1"/>
</dbReference>
<evidence type="ECO:0000259" key="11">
    <source>
        <dbReference type="Pfam" id="PF17946"/>
    </source>
</evidence>
<evidence type="ECO:0000256" key="6">
    <source>
        <dbReference type="ARBA" id="ARBA00022839"/>
    </source>
</evidence>
<name>A0A432XIW6_9GAMM</name>
<dbReference type="SUPFAM" id="SSF52980">
    <property type="entry name" value="Restriction endonuclease-like"/>
    <property type="match status" value="1"/>
</dbReference>
<evidence type="ECO:0000313" key="12">
    <source>
        <dbReference type="EMBL" id="RUO48537.1"/>
    </source>
</evidence>
<keyword evidence="4 10" id="KW-0378">Hydrolase</keyword>
<dbReference type="GO" id="GO:0003678">
    <property type="term" value="F:DNA helicase activity"/>
    <property type="evidence" value="ECO:0007669"/>
    <property type="project" value="UniProtKB-UniRule"/>
</dbReference>
<evidence type="ECO:0000256" key="1">
    <source>
        <dbReference type="ARBA" id="ARBA00022722"/>
    </source>
</evidence>
<dbReference type="HAMAP" id="MF_01486">
    <property type="entry name" value="RecC"/>
    <property type="match status" value="1"/>
</dbReference>
<dbReference type="OrthoDB" id="9762834at2"/>
<dbReference type="SUPFAM" id="SSF52540">
    <property type="entry name" value="P-loop containing nucleoside triphosphate hydrolases"/>
    <property type="match status" value="2"/>
</dbReference>
<sequence>MRSRPCRGPVMRDLTPGFIVAHSHRLQDLTDLVVSLQQQYPLPPLANEAVLVQSNGIAQWLKQHLAAGLGIAAMLDVMLPARFQWQAYRAVLGDNLPRHSPFDKDRLTWRLMRILPKHLQEPEFSTLRRYMADDTDSRKCFQLCERLADLYDQYQVYRADWLSDWAQGDVSKVPDEQRWQPVLWRYVLADVGDEQWNNRALLHQTFVQACEQLSTATRPSQLPPRVVVFGISSLPKQSLEVLRAISRFTQVVLCVHNPCQYYWADIIDGGDVYKHYVKPRQQRRENSKLETLAADQLHLAAHPLLASWGKQGRDYIRMLDQFDETEELRSEFPTLKLDLFEHELPPEPSVLDALRYDILQLNSAHEAQQFWQHKTLDDTAIQFHSAHSPQREVEILHDQLLARFANDPQLKPRDVMVMVPDIDRYAPHVEAVFGRLDRDDPRYIPYSLADQSARHRHPILIALEYVLTINQQRASASELFDVLQVEAVQARFGLGAEQLAQLQRWANGAGVRWGLNASHRQQLDLPASDKNSWLFGLQRMLLGYALGGSEHLHSDWQGIEPYGDVGGLEADTVGGLQQFINVLLAHSQQGCAERTPEQWASYLNSLLEQLFAPEDDADLVLLNRLQQRLQSWLDVIQSAALDTPLTLTVVLESWLSGVDELNLNQRFMAGSVNFATLMPMRAIPFKCVCLLGMNDGDYPRTQKPFDFDLMAKKPRPGDRSRREDDRYLFLEAILSAQQFLHISWQGRSVRDNTEKPPAVVVNQLLEHIQRVYGARSNNQPWVLEHRLQPFHEAYFEAQQPQVQQLFTYAREWHVVHQPARGGTLEFTPHQVLDPYQPERPFSVKHLTDFFREPARLFTQVRLQTYFSHQQLSLQDDESFALDQLERWQLLTQLFDSALPVILNGGSEQEAQSTLQLALAKLQRAGAVAEGAAGLVIKQELSDNAEQVFERVSQLSRRYANALPATQVSFTGAQGYEVEATFQHLRRDISGEWLNLHVTPSVVVDSTKAASARPKYAIKAWIEHLLLNSKNATHTQVVGREGALQLAPMTSTQAESQLNILLQWVATALQQPLAVDFDMVIKGLKLNYKIWPEALASADFHVEHAKVAEFYDIGGYQEQPHSRKAVYLARFFPTYQDVCAAAHQQPFAEAIYRPLLEALVATSTEAE</sequence>
<organism evidence="12 13">
    <name type="scientific">Pseudidiomarina donghaiensis</name>
    <dbReference type="NCBI Taxonomy" id="519452"/>
    <lineage>
        <taxon>Bacteria</taxon>
        <taxon>Pseudomonadati</taxon>
        <taxon>Pseudomonadota</taxon>
        <taxon>Gammaproteobacteria</taxon>
        <taxon>Alteromonadales</taxon>
        <taxon>Idiomarinaceae</taxon>
        <taxon>Pseudidiomarina</taxon>
    </lineage>
</organism>
<dbReference type="Gene3D" id="3.40.50.10930">
    <property type="match status" value="1"/>
</dbReference>
<dbReference type="EMBL" id="PIPU01000002">
    <property type="protein sequence ID" value="RUO48537.1"/>
    <property type="molecule type" value="Genomic_DNA"/>
</dbReference>
<keyword evidence="7 10" id="KW-0067">ATP-binding</keyword>
<dbReference type="GO" id="GO:0009338">
    <property type="term" value="C:exodeoxyribonuclease V complex"/>
    <property type="evidence" value="ECO:0007669"/>
    <property type="project" value="InterPro"/>
</dbReference>
<dbReference type="InterPro" id="IPR013986">
    <property type="entry name" value="DExx_box_DNA_helicase_dom_sf"/>
</dbReference>
<dbReference type="InterPro" id="IPR041500">
    <property type="entry name" value="RecC_C"/>
</dbReference>
<dbReference type="GO" id="GO:0005524">
    <property type="term" value="F:ATP binding"/>
    <property type="evidence" value="ECO:0007669"/>
    <property type="project" value="UniProtKB-UniRule"/>
</dbReference>
<evidence type="ECO:0000313" key="13">
    <source>
        <dbReference type="Proteomes" id="UP000286985"/>
    </source>
</evidence>
<comment type="function">
    <text evidence="10">A helicase/nuclease that prepares dsDNA breaks (DSB) for recombinational DNA repair. Binds to DSBs and unwinds DNA via a highly rapid and processive ATP-dependent bidirectional helicase activity. Unwinds dsDNA until it encounters a Chi (crossover hotspot instigator) sequence from the 3' direction. Cuts ssDNA a few nucleotides 3' to the Chi site. The properties and activities of the enzyme are changed at Chi. The Chi-altered holoenzyme produces a long 3'-ssDNA overhang and facilitates RecA-binding to the ssDNA for homologous DNA recombination and repair. Holoenzyme degrades any linearized DNA that is unable to undergo homologous recombination. In the holoenzyme this subunit recognizes the wild-type Chi sequence, and when added to isolated RecB increases its ATP-dependent helicase processivity.</text>
</comment>
<accession>A0A432XIW6</accession>
<gene>
    <name evidence="10 12" type="primary">recC</name>
    <name evidence="12" type="ORF">CWE24_07085</name>
</gene>
<evidence type="ECO:0000256" key="5">
    <source>
        <dbReference type="ARBA" id="ARBA00022806"/>
    </source>
</evidence>
<keyword evidence="6 10" id="KW-0269">Exonuclease</keyword>
<evidence type="ECO:0000256" key="4">
    <source>
        <dbReference type="ARBA" id="ARBA00022801"/>
    </source>
</evidence>
<dbReference type="GO" id="GO:0003677">
    <property type="term" value="F:DNA binding"/>
    <property type="evidence" value="ECO:0007669"/>
    <property type="project" value="UniProtKB-UniRule"/>
</dbReference>
<keyword evidence="8 10" id="KW-0238">DNA-binding</keyword>
<evidence type="ECO:0000256" key="9">
    <source>
        <dbReference type="ARBA" id="ARBA00023204"/>
    </source>
</evidence>
<dbReference type="InterPro" id="IPR027417">
    <property type="entry name" value="P-loop_NTPase"/>
</dbReference>
<dbReference type="STRING" id="519452.SAMN04488139_2031"/>
<keyword evidence="5 10" id="KW-0347">Helicase</keyword>
<comment type="similarity">
    <text evidence="10">Belongs to the RecC family.</text>
</comment>
<evidence type="ECO:0000256" key="7">
    <source>
        <dbReference type="ARBA" id="ARBA00022840"/>
    </source>
</evidence>
<keyword evidence="1 10" id="KW-0540">Nuclease</keyword>
<keyword evidence="3 10" id="KW-0227">DNA damage</keyword>
<protein>
    <recommendedName>
        <fullName evidence="10">RecBCD enzyme subunit RecC</fullName>
    </recommendedName>
    <alternativeName>
        <fullName evidence="10">Exonuclease V subunit RecC</fullName>
        <shortName evidence="10">ExoV subunit RecC</shortName>
    </alternativeName>
    <alternativeName>
        <fullName evidence="10">Helicase/nuclease RecBCD subunit RecC</fullName>
    </alternativeName>
</protein>
<dbReference type="Pfam" id="PF17946">
    <property type="entry name" value="RecC_C"/>
    <property type="match status" value="1"/>
</dbReference>
<dbReference type="PANTHER" id="PTHR30591">
    <property type="entry name" value="RECBCD ENZYME SUBUNIT RECC"/>
    <property type="match status" value="1"/>
</dbReference>
<evidence type="ECO:0000256" key="8">
    <source>
        <dbReference type="ARBA" id="ARBA00023125"/>
    </source>
</evidence>
<feature type="domain" description="RecC C-terminal" evidence="11">
    <location>
        <begin position="840"/>
        <end position="1075"/>
    </location>
</feature>
<keyword evidence="9 10" id="KW-0234">DNA repair</keyword>
<comment type="miscellaneous">
    <text evidence="10">In the RecBCD complex, RecB has a slow 3'-5' helicase, an exonuclease activity and loads RecA onto ssDNA, RecD has a fast 5'-3' helicase activity, while RecC stimulates the ATPase and processivity of the RecB helicase and contributes to recognition of the Chi site.</text>
</comment>